<comment type="catalytic activity">
    <reaction evidence="13">
        <text>pyridoxal + ATP = pyridoxal 5'-phosphate + ADP + H(+)</text>
        <dbReference type="Rhea" id="RHEA:10224"/>
        <dbReference type="ChEBI" id="CHEBI:15378"/>
        <dbReference type="ChEBI" id="CHEBI:17310"/>
        <dbReference type="ChEBI" id="CHEBI:30616"/>
        <dbReference type="ChEBI" id="CHEBI:456216"/>
        <dbReference type="ChEBI" id="CHEBI:597326"/>
        <dbReference type="EC" id="2.7.1.35"/>
    </reaction>
</comment>
<dbReference type="SUPFAM" id="SSF53613">
    <property type="entry name" value="Ribokinase-like"/>
    <property type="match status" value="1"/>
</dbReference>
<keyword evidence="7" id="KW-0067">ATP-binding</keyword>
<dbReference type="Proteomes" id="UP000242246">
    <property type="component" value="Unassembled WGS sequence"/>
</dbReference>
<evidence type="ECO:0000256" key="7">
    <source>
        <dbReference type="ARBA" id="ARBA00022840"/>
    </source>
</evidence>
<evidence type="ECO:0000259" key="14">
    <source>
        <dbReference type="Pfam" id="PF08543"/>
    </source>
</evidence>
<organism evidence="15 16">
    <name type="scientific">Pseudolactococcus plantarum</name>
    <dbReference type="NCBI Taxonomy" id="1365"/>
    <lineage>
        <taxon>Bacteria</taxon>
        <taxon>Bacillati</taxon>
        <taxon>Bacillota</taxon>
        <taxon>Bacilli</taxon>
        <taxon>Lactobacillales</taxon>
        <taxon>Streptococcaceae</taxon>
        <taxon>Pseudolactococcus</taxon>
    </lineage>
</organism>
<name>A0A2A5S2J6_9LACT</name>
<evidence type="ECO:0000256" key="2">
    <source>
        <dbReference type="ARBA" id="ARBA00012104"/>
    </source>
</evidence>
<evidence type="ECO:0000256" key="12">
    <source>
        <dbReference type="ARBA" id="ARBA00042531"/>
    </source>
</evidence>
<dbReference type="PANTHER" id="PTHR20858:SF19">
    <property type="entry name" value="PYRIDOXINE KINASE"/>
    <property type="match status" value="1"/>
</dbReference>
<dbReference type="CDD" id="cd01169">
    <property type="entry name" value="HMPP_kinase"/>
    <property type="match status" value="1"/>
</dbReference>
<dbReference type="EC" id="2.7.1.35" evidence="2"/>
<dbReference type="GO" id="GO:0046872">
    <property type="term" value="F:metal ion binding"/>
    <property type="evidence" value="ECO:0007669"/>
    <property type="project" value="UniProtKB-KW"/>
</dbReference>
<dbReference type="InterPro" id="IPR004399">
    <property type="entry name" value="HMP/HMP-P_kinase_dom"/>
</dbReference>
<dbReference type="InterPro" id="IPR013749">
    <property type="entry name" value="PM/HMP-P_kinase-1"/>
</dbReference>
<dbReference type="GO" id="GO:0009228">
    <property type="term" value="P:thiamine biosynthetic process"/>
    <property type="evidence" value="ECO:0007669"/>
    <property type="project" value="InterPro"/>
</dbReference>
<evidence type="ECO:0000256" key="11">
    <source>
        <dbReference type="ARBA" id="ARBA00042396"/>
    </source>
</evidence>
<dbReference type="OrthoDB" id="9810880at2"/>
<evidence type="ECO:0000256" key="5">
    <source>
        <dbReference type="ARBA" id="ARBA00022741"/>
    </source>
</evidence>
<dbReference type="PANTHER" id="PTHR20858">
    <property type="entry name" value="PHOSPHOMETHYLPYRIMIDINE KINASE"/>
    <property type="match status" value="1"/>
</dbReference>
<dbReference type="RefSeq" id="WP_068160298.1">
    <property type="nucleotide sequence ID" value="NZ_JXJX01000003.1"/>
</dbReference>
<keyword evidence="16" id="KW-1185">Reference proteome</keyword>
<dbReference type="GO" id="GO:0008972">
    <property type="term" value="F:phosphomethylpyrimidine kinase activity"/>
    <property type="evidence" value="ECO:0007669"/>
    <property type="project" value="InterPro"/>
</dbReference>
<dbReference type="InterPro" id="IPR029056">
    <property type="entry name" value="Ribokinase-like"/>
</dbReference>
<dbReference type="GO" id="GO:0005524">
    <property type="term" value="F:ATP binding"/>
    <property type="evidence" value="ECO:0007669"/>
    <property type="project" value="UniProtKB-KW"/>
</dbReference>
<keyword evidence="3" id="KW-0808">Transferase</keyword>
<evidence type="ECO:0000256" key="4">
    <source>
        <dbReference type="ARBA" id="ARBA00022723"/>
    </source>
</evidence>
<evidence type="ECO:0000256" key="13">
    <source>
        <dbReference type="ARBA" id="ARBA00049293"/>
    </source>
</evidence>
<comment type="similarity">
    <text evidence="1">Belongs to the ThiD family.</text>
</comment>
<comment type="caution">
    <text evidence="15">The sequence shown here is derived from an EMBL/GenBank/DDBJ whole genome shotgun (WGS) entry which is preliminary data.</text>
</comment>
<dbReference type="STRING" id="1348632.GCA_001591745_00279"/>
<sequence>MKKTLTIAGSDTTGGAGLQADLKTFQEYGTFGMTAITSIVTMDIDNNWSHDIDTIEPDLVKKQLNTIFSAGNPSALKTGMLGDIRTISVVKEVLTQHQPKNIVIDPVLACKGTAGILLSENAETIQTQLLPLADITTPNLIEAGILSGLGELKTMSDIEKAAVIIHGFGAKHVVIKGGRRFDDQEAIDVFYDGQTFQYLKSPIIHTNNNHGAGCTFAAAITAGLAKGLTTFEAVQTAKTFVHQAIQSGETFNAYLGHIWHGAYRDNGNHLI</sequence>
<evidence type="ECO:0000256" key="3">
    <source>
        <dbReference type="ARBA" id="ARBA00022679"/>
    </source>
</evidence>
<dbReference type="Gene3D" id="3.40.1190.20">
    <property type="match status" value="1"/>
</dbReference>
<dbReference type="NCBIfam" id="NF009078">
    <property type="entry name" value="PRK12413.1"/>
    <property type="match status" value="1"/>
</dbReference>
<evidence type="ECO:0000313" key="16">
    <source>
        <dbReference type="Proteomes" id="UP000242246"/>
    </source>
</evidence>
<accession>A0A2A5S2J6</accession>
<dbReference type="GO" id="GO:0005829">
    <property type="term" value="C:cytosol"/>
    <property type="evidence" value="ECO:0007669"/>
    <property type="project" value="TreeGrafter"/>
</dbReference>
<reference evidence="15 16" key="1">
    <citation type="submission" date="2014-12" db="EMBL/GenBank/DDBJ databases">
        <title>Draft genome sequences of 10 type strains of Lactococcus.</title>
        <authorList>
            <person name="Sun Z."/>
            <person name="Zhong Z."/>
            <person name="Liu W."/>
            <person name="Zhang W."/>
            <person name="Zhang H."/>
        </authorList>
    </citation>
    <scope>NUCLEOTIDE SEQUENCE [LARGE SCALE GENOMIC DNA]</scope>
    <source>
        <strain evidence="15 16">DSM 20686</strain>
    </source>
</reference>
<gene>
    <name evidence="15" type="ORF">RU87_GL000924</name>
</gene>
<dbReference type="NCBIfam" id="TIGR00097">
    <property type="entry name" value="HMP-P_kinase"/>
    <property type="match status" value="1"/>
</dbReference>
<proteinExistence type="inferred from homology"/>
<evidence type="ECO:0000256" key="6">
    <source>
        <dbReference type="ARBA" id="ARBA00022777"/>
    </source>
</evidence>
<keyword evidence="5" id="KW-0547">Nucleotide-binding</keyword>
<evidence type="ECO:0000256" key="1">
    <source>
        <dbReference type="ARBA" id="ARBA00009879"/>
    </source>
</evidence>
<keyword evidence="6 15" id="KW-0418">Kinase</keyword>
<feature type="domain" description="Pyridoxamine kinase/Phosphomethylpyrimidine kinase" evidence="14">
    <location>
        <begin position="11"/>
        <end position="256"/>
    </location>
</feature>
<evidence type="ECO:0000256" key="10">
    <source>
        <dbReference type="ARBA" id="ARBA00042348"/>
    </source>
</evidence>
<evidence type="ECO:0000256" key="8">
    <source>
        <dbReference type="ARBA" id="ARBA00022842"/>
    </source>
</evidence>
<evidence type="ECO:0000313" key="15">
    <source>
        <dbReference type="EMBL" id="PCS07705.1"/>
    </source>
</evidence>
<dbReference type="Pfam" id="PF08543">
    <property type="entry name" value="Phos_pyr_kin"/>
    <property type="match status" value="1"/>
</dbReference>
<dbReference type="AlphaFoldDB" id="A0A2A5S2J6"/>
<dbReference type="EMBL" id="JXJX01000003">
    <property type="protein sequence ID" value="PCS07705.1"/>
    <property type="molecule type" value="Genomic_DNA"/>
</dbReference>
<keyword evidence="8" id="KW-0460">Magnesium</keyword>
<protein>
    <recommendedName>
        <fullName evidence="2">pyridoxal kinase</fullName>
        <ecNumber evidence="2">2.7.1.35</ecNumber>
    </recommendedName>
    <alternativeName>
        <fullName evidence="10">PN/PL/PM kinase</fullName>
    </alternativeName>
    <alternativeName>
        <fullName evidence="11">Pyridoxal kinase</fullName>
    </alternativeName>
    <alternativeName>
        <fullName evidence="9">Pyridoxamine kinase</fullName>
    </alternativeName>
    <alternativeName>
        <fullName evidence="12">Vitamin B6 kinase</fullName>
    </alternativeName>
</protein>
<dbReference type="FunFam" id="3.40.1190.20:FF:000003">
    <property type="entry name" value="Phosphomethylpyrimidine kinase ThiD"/>
    <property type="match status" value="1"/>
</dbReference>
<dbReference type="GO" id="GO:0008478">
    <property type="term" value="F:pyridoxal kinase activity"/>
    <property type="evidence" value="ECO:0007669"/>
    <property type="project" value="UniProtKB-EC"/>
</dbReference>
<dbReference type="GO" id="GO:0008902">
    <property type="term" value="F:hydroxymethylpyrimidine kinase activity"/>
    <property type="evidence" value="ECO:0007669"/>
    <property type="project" value="TreeGrafter"/>
</dbReference>
<keyword evidence="4" id="KW-0479">Metal-binding</keyword>
<evidence type="ECO:0000256" key="9">
    <source>
        <dbReference type="ARBA" id="ARBA00042307"/>
    </source>
</evidence>